<sequence length="1003" mass="108914">MTQELLSVNDLLSVSGLRTQFDTKRGAVKAVDGVDLTIEEGETVGLVGESGSGKSVTALSAMDLVDDPGDVVAGRVSLRRANLAAELAVEFDDAVVPYPFELVDAVRELVADLRIDKGVESAGSELRGMAADLTDHDDPAALAPALRDAADRLDDGTDESTVADALEEAVEDAADGFVYLDEAARDRLERDSNGDPPAVEEGVVDLTAAPEEAMRKVRGSEMGMIFQDPMTSLNPAVTVGEQVAESLRLHQYGERKRDTWVNAVREILPKFRGKEHDEEVMADVVEILTEVGIPEATTRLEEYPHEFSGGMRQRVLIAIALACQPSLLIADEPTTALDVTIQAQILDLIDDLQEEFGMSVLMITHDLGVVAETCDRVAVMYAGEIVEEGPVEEIFTNPSHPYTYTLLESIPTEEKDRLTPIEGNVPDLIDMPDGCHFADRCPWAQPECRDGEIPFRQHGPDDIDHRSKCILESFDEDEYGDEGVASAVEHDVGEPIVELREMRKYYQQEDGVLDRFLGEKPSVKAVDGVSFDVHEGETLGLVGESGCGKSTAGRAILHLNPPTDGTVVFAGEELGDLSKSELREKRKDMQMVFQDPMSSLDPRMTVGQTIMEPLKIHGLPETDPDVVTRAAVSTTGISADAVSVDVADNVDALLGSTDGEVVVPVEVAVADGDVTVDVEGALDVTTDVTREDGRITSVQVDVSAGGSKRTLLRRRVFQLLEEVGLDESQYGRYPHELSGGQRQRVGIARALAVDPDFIVADEPVSALDVSVQAQIINLLEDLQEEFGLTYLFIAHDLSVVRHISDRVAVMYLGEIVEIAATDDLFADPKHPYTNALLSAIPEPDPLADTDDRTILKGDVPSPIDPPSGCHFRTRCPSIIPPADLDIEQERYREVMFYRQRVESRDIDLEAAREKAPDEEPVARAVADGGSSFAAALDAQFFDGPLSGRAREAVDASYRHLDDGDWDAAAAVLADTFESVCERSNPTLEDGDHPAACHLFTDAE</sequence>
<protein>
    <recommendedName>
        <fullName evidence="11">Nickel import system ATP-binding protein NikD</fullName>
        <ecNumber evidence="10">7.2.2.11</ecNumber>
    </recommendedName>
</protein>
<dbReference type="PANTHER" id="PTHR43297:SF13">
    <property type="entry name" value="NICKEL ABC TRANSPORTER, ATP-BINDING PROTEIN"/>
    <property type="match status" value="1"/>
</dbReference>
<dbReference type="KEGG" id="hlo:J0X27_11895"/>
<dbReference type="InterPro" id="IPR013563">
    <property type="entry name" value="Oligopep_ABC_C"/>
</dbReference>
<evidence type="ECO:0000256" key="10">
    <source>
        <dbReference type="ARBA" id="ARBA00039098"/>
    </source>
</evidence>
<evidence type="ECO:0000256" key="3">
    <source>
        <dbReference type="ARBA" id="ARBA00022475"/>
    </source>
</evidence>
<dbReference type="EMBL" id="CP071463">
    <property type="protein sequence ID" value="QSW84155.1"/>
    <property type="molecule type" value="Genomic_DNA"/>
</dbReference>
<dbReference type="Pfam" id="PF08352">
    <property type="entry name" value="oligo_HPY"/>
    <property type="match status" value="2"/>
</dbReference>
<dbReference type="InterPro" id="IPR003593">
    <property type="entry name" value="AAA+_ATPase"/>
</dbReference>
<evidence type="ECO:0000256" key="12">
    <source>
        <dbReference type="ARBA" id="ARBA00048610"/>
    </source>
</evidence>
<dbReference type="GO" id="GO:0015833">
    <property type="term" value="P:peptide transport"/>
    <property type="evidence" value="ECO:0007669"/>
    <property type="project" value="InterPro"/>
</dbReference>
<dbReference type="InterPro" id="IPR003439">
    <property type="entry name" value="ABC_transporter-like_ATP-bd"/>
</dbReference>
<dbReference type="GO" id="GO:0016887">
    <property type="term" value="F:ATP hydrolysis activity"/>
    <property type="evidence" value="ECO:0007669"/>
    <property type="project" value="InterPro"/>
</dbReference>
<keyword evidence="6" id="KW-1278">Translocase</keyword>
<dbReference type="GO" id="GO:0015413">
    <property type="term" value="F:ABC-type nickel transporter activity"/>
    <property type="evidence" value="ECO:0007669"/>
    <property type="project" value="UniProtKB-EC"/>
</dbReference>
<dbReference type="GO" id="GO:0005886">
    <property type="term" value="C:plasma membrane"/>
    <property type="evidence" value="ECO:0007669"/>
    <property type="project" value="UniProtKB-SubCell"/>
</dbReference>
<evidence type="ECO:0000256" key="4">
    <source>
        <dbReference type="ARBA" id="ARBA00022741"/>
    </source>
</evidence>
<evidence type="ECO:0000256" key="8">
    <source>
        <dbReference type="ARBA" id="ARBA00023136"/>
    </source>
</evidence>
<keyword evidence="3" id="KW-1003">Cell membrane</keyword>
<evidence type="ECO:0000256" key="9">
    <source>
        <dbReference type="ARBA" id="ARBA00038669"/>
    </source>
</evidence>
<dbReference type="InterPro" id="IPR027417">
    <property type="entry name" value="P-loop_NTPase"/>
</dbReference>
<dbReference type="EC" id="7.2.2.11" evidence="10"/>
<dbReference type="AlphaFoldDB" id="A0A8A2U7C9"/>
<evidence type="ECO:0000256" key="6">
    <source>
        <dbReference type="ARBA" id="ARBA00022967"/>
    </source>
</evidence>
<dbReference type="GO" id="GO:0005524">
    <property type="term" value="F:ATP binding"/>
    <property type="evidence" value="ECO:0007669"/>
    <property type="project" value="UniProtKB-KW"/>
</dbReference>
<feature type="domain" description="ABC transporter" evidence="13">
    <location>
        <begin position="497"/>
        <end position="837"/>
    </location>
</feature>
<evidence type="ECO:0000259" key="13">
    <source>
        <dbReference type="PROSITE" id="PS50893"/>
    </source>
</evidence>
<dbReference type="NCBIfam" id="NF007739">
    <property type="entry name" value="PRK10419.1"/>
    <property type="match status" value="5"/>
</dbReference>
<comment type="subcellular location">
    <subcellularLocation>
        <location evidence="1">Cell membrane</location>
        <topology evidence="1">Peripheral membrane protein</topology>
    </subcellularLocation>
</comment>
<dbReference type="OrthoDB" id="18209at2157"/>
<dbReference type="NCBIfam" id="TIGR01727">
    <property type="entry name" value="oligo_HPY"/>
    <property type="match status" value="2"/>
</dbReference>
<evidence type="ECO:0000313" key="15">
    <source>
        <dbReference type="Proteomes" id="UP000663191"/>
    </source>
</evidence>
<reference evidence="14 15" key="1">
    <citation type="journal article" date="2006" name="Int. J. Syst. Evol. Microbiol.">
        <title>Haloterrigena longa sp. nov. and Haloterrigena limicola sp. nov., extremely halophilic archaea isolated from a salt lake.</title>
        <authorList>
            <person name="Cui H.L."/>
            <person name="Tohty D."/>
            <person name="Zhou P.J."/>
            <person name="Liu S.J."/>
        </authorList>
    </citation>
    <scope>NUCLEOTIDE SEQUENCE [LARGE SCALE GENOMIC DNA]</scope>
    <source>
        <strain evidence="14 15">ABH32</strain>
    </source>
</reference>
<organism evidence="14 15">
    <name type="scientific">Natrinema longum</name>
    <dbReference type="NCBI Taxonomy" id="370324"/>
    <lineage>
        <taxon>Archaea</taxon>
        <taxon>Methanobacteriati</taxon>
        <taxon>Methanobacteriota</taxon>
        <taxon>Stenosarchaea group</taxon>
        <taxon>Halobacteria</taxon>
        <taxon>Halobacteriales</taxon>
        <taxon>Natrialbaceae</taxon>
        <taxon>Natrinema</taxon>
    </lineage>
</organism>
<keyword evidence="15" id="KW-1185">Reference proteome</keyword>
<dbReference type="Proteomes" id="UP000663191">
    <property type="component" value="Chromosome"/>
</dbReference>
<evidence type="ECO:0000256" key="11">
    <source>
        <dbReference type="ARBA" id="ARBA00044143"/>
    </source>
</evidence>
<comment type="catalytic activity">
    <reaction evidence="12">
        <text>Ni(2+)(out) + ATP + H2O = Ni(2+)(in) + ADP + phosphate + H(+)</text>
        <dbReference type="Rhea" id="RHEA:15557"/>
        <dbReference type="ChEBI" id="CHEBI:15377"/>
        <dbReference type="ChEBI" id="CHEBI:15378"/>
        <dbReference type="ChEBI" id="CHEBI:30616"/>
        <dbReference type="ChEBI" id="CHEBI:43474"/>
        <dbReference type="ChEBI" id="CHEBI:49786"/>
        <dbReference type="ChEBI" id="CHEBI:456216"/>
        <dbReference type="EC" id="7.2.2.11"/>
    </reaction>
    <physiologicalReaction direction="left-to-right" evidence="12">
        <dbReference type="Rhea" id="RHEA:15558"/>
    </physiologicalReaction>
</comment>
<feature type="domain" description="ABC transporter" evidence="13">
    <location>
        <begin position="6"/>
        <end position="407"/>
    </location>
</feature>
<evidence type="ECO:0000256" key="2">
    <source>
        <dbReference type="ARBA" id="ARBA00022448"/>
    </source>
</evidence>
<evidence type="ECO:0000256" key="7">
    <source>
        <dbReference type="ARBA" id="ARBA00023065"/>
    </source>
</evidence>
<comment type="subunit">
    <text evidence="9">The complex is composed of two ATP-binding proteins (NikD and NikE), two transmembrane proteins (NikB and NikC) and a solute-binding protein (NikA).</text>
</comment>
<dbReference type="PANTHER" id="PTHR43297">
    <property type="entry name" value="OLIGOPEPTIDE TRANSPORT ATP-BINDING PROTEIN APPD"/>
    <property type="match status" value="1"/>
</dbReference>
<dbReference type="PROSITE" id="PS00211">
    <property type="entry name" value="ABC_TRANSPORTER_1"/>
    <property type="match status" value="2"/>
</dbReference>
<proteinExistence type="predicted"/>
<dbReference type="Gene3D" id="3.40.50.300">
    <property type="entry name" value="P-loop containing nucleotide triphosphate hydrolases"/>
    <property type="match status" value="3"/>
</dbReference>
<keyword evidence="2" id="KW-0813">Transport</keyword>
<keyword evidence="7" id="KW-0406">Ion transport</keyword>
<dbReference type="CDD" id="cd03257">
    <property type="entry name" value="ABC_NikE_OppD_transporters"/>
    <property type="match status" value="2"/>
</dbReference>
<name>A0A8A2U7C9_9EURY</name>
<evidence type="ECO:0000256" key="1">
    <source>
        <dbReference type="ARBA" id="ARBA00004202"/>
    </source>
</evidence>
<keyword evidence="4" id="KW-0547">Nucleotide-binding</keyword>
<dbReference type="NCBIfam" id="NF008453">
    <property type="entry name" value="PRK11308.1"/>
    <property type="match status" value="4"/>
</dbReference>
<dbReference type="PROSITE" id="PS50893">
    <property type="entry name" value="ABC_TRANSPORTER_2"/>
    <property type="match status" value="2"/>
</dbReference>
<evidence type="ECO:0000256" key="5">
    <source>
        <dbReference type="ARBA" id="ARBA00022840"/>
    </source>
</evidence>
<dbReference type="Pfam" id="PF00005">
    <property type="entry name" value="ABC_tran"/>
    <property type="match status" value="3"/>
</dbReference>
<gene>
    <name evidence="14" type="ORF">J0X27_11895</name>
</gene>
<dbReference type="SMART" id="SM00382">
    <property type="entry name" value="AAA"/>
    <property type="match status" value="2"/>
</dbReference>
<keyword evidence="5 14" id="KW-0067">ATP-binding</keyword>
<dbReference type="SUPFAM" id="SSF52540">
    <property type="entry name" value="P-loop containing nucleoside triphosphate hydrolases"/>
    <property type="match status" value="3"/>
</dbReference>
<accession>A0A8A2U7C9</accession>
<evidence type="ECO:0000313" key="14">
    <source>
        <dbReference type="EMBL" id="QSW84155.1"/>
    </source>
</evidence>
<dbReference type="InterPro" id="IPR050388">
    <property type="entry name" value="ABC_Ni/Peptide_Import"/>
</dbReference>
<dbReference type="InterPro" id="IPR017871">
    <property type="entry name" value="ABC_transporter-like_CS"/>
</dbReference>
<keyword evidence="8" id="KW-0472">Membrane</keyword>